<feature type="coiled-coil region" evidence="1">
    <location>
        <begin position="50"/>
        <end position="77"/>
    </location>
</feature>
<feature type="compositionally biased region" description="Acidic residues" evidence="2">
    <location>
        <begin position="20"/>
        <end position="29"/>
    </location>
</feature>
<comment type="caution">
    <text evidence="4">The sequence shown here is derived from an EMBL/GenBank/DDBJ whole genome shotgun (WGS) entry which is preliminary data.</text>
</comment>
<keyword evidence="1" id="KW-0175">Coiled coil</keyword>
<dbReference type="CDD" id="cd18186">
    <property type="entry name" value="BTB_POZ_ZBTB_KLHL-like"/>
    <property type="match status" value="1"/>
</dbReference>
<gene>
    <name evidence="4" type="ORF">PENTCL1PPCAC_752</name>
</gene>
<dbReference type="PANTHER" id="PTHR22744:SF17">
    <property type="entry name" value="BTB DOMAIN-CONTAINING PROTEIN"/>
    <property type="match status" value="1"/>
</dbReference>
<feature type="region of interest" description="Disordered" evidence="2">
    <location>
        <begin position="19"/>
        <end position="49"/>
    </location>
</feature>
<reference evidence="4" key="1">
    <citation type="submission" date="2023-10" db="EMBL/GenBank/DDBJ databases">
        <title>Genome assembly of Pristionchus species.</title>
        <authorList>
            <person name="Yoshida K."/>
            <person name="Sommer R.J."/>
        </authorList>
    </citation>
    <scope>NUCLEOTIDE SEQUENCE</scope>
    <source>
        <strain evidence="4">RS0144</strain>
    </source>
</reference>
<evidence type="ECO:0000313" key="4">
    <source>
        <dbReference type="EMBL" id="GMS78577.1"/>
    </source>
</evidence>
<evidence type="ECO:0000256" key="2">
    <source>
        <dbReference type="SAM" id="MobiDB-lite"/>
    </source>
</evidence>
<feature type="non-terminal residue" evidence="4">
    <location>
        <position position="377"/>
    </location>
</feature>
<dbReference type="PROSITE" id="PS50097">
    <property type="entry name" value="BTB"/>
    <property type="match status" value="1"/>
</dbReference>
<accession>A0AAV5S884</accession>
<dbReference type="AlphaFoldDB" id="A0AAV5S884"/>
<dbReference type="Proteomes" id="UP001432027">
    <property type="component" value="Unassembled WGS sequence"/>
</dbReference>
<dbReference type="InterPro" id="IPR000210">
    <property type="entry name" value="BTB/POZ_dom"/>
</dbReference>
<dbReference type="PANTHER" id="PTHR22744">
    <property type="entry name" value="HELIX LOOP HELIX PROTEIN 21-RELATED"/>
    <property type="match status" value="1"/>
</dbReference>
<name>A0AAV5S884_9BILA</name>
<organism evidence="4 5">
    <name type="scientific">Pristionchus entomophagus</name>
    <dbReference type="NCBI Taxonomy" id="358040"/>
    <lineage>
        <taxon>Eukaryota</taxon>
        <taxon>Metazoa</taxon>
        <taxon>Ecdysozoa</taxon>
        <taxon>Nematoda</taxon>
        <taxon>Chromadorea</taxon>
        <taxon>Rhabditida</taxon>
        <taxon>Rhabditina</taxon>
        <taxon>Diplogasteromorpha</taxon>
        <taxon>Diplogasteroidea</taxon>
        <taxon>Neodiplogasteridae</taxon>
        <taxon>Pristionchus</taxon>
    </lineage>
</organism>
<dbReference type="Pfam" id="PF00651">
    <property type="entry name" value="BTB"/>
    <property type="match status" value="1"/>
</dbReference>
<keyword evidence="5" id="KW-1185">Reference proteome</keyword>
<dbReference type="EMBL" id="BTSX01000001">
    <property type="protein sequence ID" value="GMS78577.1"/>
    <property type="molecule type" value="Genomic_DNA"/>
</dbReference>
<proteinExistence type="predicted"/>
<dbReference type="SMART" id="SM00225">
    <property type="entry name" value="BTB"/>
    <property type="match status" value="1"/>
</dbReference>
<protein>
    <recommendedName>
        <fullName evidence="3">BTB domain-containing protein</fullName>
    </recommendedName>
</protein>
<evidence type="ECO:0000256" key="1">
    <source>
        <dbReference type="SAM" id="Coils"/>
    </source>
</evidence>
<dbReference type="SUPFAM" id="SSF54695">
    <property type="entry name" value="POZ domain"/>
    <property type="match status" value="1"/>
</dbReference>
<evidence type="ECO:0000313" key="5">
    <source>
        <dbReference type="Proteomes" id="UP001432027"/>
    </source>
</evidence>
<sequence length="377" mass="42664">MDPPHDGLIDAVKNLLDGDVAGDDGEVEILEPTPRRNGKRAAPKDDEDDVTALRAKLRKLEEEHKKVKSENAFLKSLPSISGTVQTRDLEIDFGKSGDKTIVQSEAFLVDGIEISLSIGSNESNDHYGSEPPKAIVTPLLKKVADDGPRFVLAMIGVSQRSRYGTYSERDTTYSSSAVKMVLDKPMEYVGDYSKFQPTTELRRSRISIRLTVVVQKLENPGEFEADTKVSIVRENRHFSVSAAYLSQWSRYFRAYFAADMKEKKTGVYPIKDNDISADDFAEMLLVIHPTQKPITEDNYLTLLRLANRFEMPDLTRRVECFLIDFSSHSIGKDRVFLLATDEFNLSLVQATLLHRWRDSELLKDELISTHVYKKLQP</sequence>
<dbReference type="Gene3D" id="3.30.710.10">
    <property type="entry name" value="Potassium Channel Kv1.1, Chain A"/>
    <property type="match status" value="1"/>
</dbReference>
<feature type="domain" description="BTB" evidence="3">
    <location>
        <begin position="227"/>
        <end position="296"/>
    </location>
</feature>
<evidence type="ECO:0000259" key="3">
    <source>
        <dbReference type="PROSITE" id="PS50097"/>
    </source>
</evidence>
<dbReference type="InterPro" id="IPR011333">
    <property type="entry name" value="SKP1/BTB/POZ_sf"/>
</dbReference>